<sequence>MTLHVEAPPSRAMTFPRAVRSVLVNYAKFTGRAGRPEYWWWAYAMFCLGITLAAAPYLALGIDALNGVDTPAFGVVLVAALLISVALIVPSIAVTVRRLRDGGNHWAWIFIVWVPFVGPILLLILLAQPTAAGAFESSTPRPDEQTRARDVLSVTLVALMTAATVIASGVVFALSSMNTETDGDSAGGRPPAVAMSFDLPADIEVEPNSWECSDGKDCWAWNVTAAEDCDRVEITFGLASSDVGASERTETRIVHGWYAGSPRLITLNLDPQPLQYAGIDKLVCTG</sequence>
<feature type="transmembrane region" description="Helical" evidence="1">
    <location>
        <begin position="106"/>
        <end position="131"/>
    </location>
</feature>
<dbReference type="InterPro" id="IPR008523">
    <property type="entry name" value="DUF805"/>
</dbReference>
<dbReference type="PANTHER" id="PTHR34980">
    <property type="entry name" value="INNER MEMBRANE PROTEIN-RELATED-RELATED"/>
    <property type="match status" value="1"/>
</dbReference>
<keyword evidence="1" id="KW-0472">Membrane</keyword>
<dbReference type="OrthoDB" id="9812349at2"/>
<feature type="transmembrane region" description="Helical" evidence="1">
    <location>
        <begin position="38"/>
        <end position="60"/>
    </location>
</feature>
<keyword evidence="1" id="KW-0812">Transmembrane</keyword>
<dbReference type="Proteomes" id="UP000292881">
    <property type="component" value="Unassembled WGS sequence"/>
</dbReference>
<accession>A0A4Q2K007</accession>
<keyword evidence="1" id="KW-1133">Transmembrane helix</keyword>
<keyword evidence="3" id="KW-1185">Reference proteome</keyword>
<comment type="caution">
    <text evidence="2">The sequence shown here is derived from an EMBL/GenBank/DDBJ whole genome shotgun (WGS) entry which is preliminary data.</text>
</comment>
<protein>
    <submittedName>
        <fullName evidence="2">DUF805 domain-containing protein</fullName>
    </submittedName>
</protein>
<evidence type="ECO:0000313" key="2">
    <source>
        <dbReference type="EMBL" id="RXZ51878.1"/>
    </source>
</evidence>
<proteinExistence type="predicted"/>
<name>A0A4Q2K007_9MICO</name>
<dbReference type="EMBL" id="SDPL01000001">
    <property type="protein sequence ID" value="RXZ51878.1"/>
    <property type="molecule type" value="Genomic_DNA"/>
</dbReference>
<reference evidence="2 3" key="1">
    <citation type="submission" date="2019-01" db="EMBL/GenBank/DDBJ databases">
        <authorList>
            <person name="Li J."/>
        </authorList>
    </citation>
    <scope>NUCLEOTIDE SEQUENCE [LARGE SCALE GENOMIC DNA]</scope>
    <source>
        <strain evidence="2 3">CGMCC 4.7180</strain>
    </source>
</reference>
<gene>
    <name evidence="2" type="ORF">ESO86_00025</name>
</gene>
<feature type="transmembrane region" description="Helical" evidence="1">
    <location>
        <begin position="151"/>
        <end position="174"/>
    </location>
</feature>
<dbReference type="PANTHER" id="PTHR34980:SF2">
    <property type="entry name" value="INNER MEMBRANE PROTEIN YHAH-RELATED"/>
    <property type="match status" value="1"/>
</dbReference>
<evidence type="ECO:0000313" key="3">
    <source>
        <dbReference type="Proteomes" id="UP000292881"/>
    </source>
</evidence>
<dbReference type="AlphaFoldDB" id="A0A4Q2K007"/>
<evidence type="ECO:0000256" key="1">
    <source>
        <dbReference type="SAM" id="Phobius"/>
    </source>
</evidence>
<dbReference type="Pfam" id="PF05656">
    <property type="entry name" value="DUF805"/>
    <property type="match status" value="1"/>
</dbReference>
<feature type="transmembrane region" description="Helical" evidence="1">
    <location>
        <begin position="72"/>
        <end position="94"/>
    </location>
</feature>
<dbReference type="RefSeq" id="WP_129232852.1">
    <property type="nucleotide sequence ID" value="NZ_SDPL01000001.1"/>
</dbReference>
<organism evidence="2 3">
    <name type="scientific">Agromyces binzhouensis</name>
    <dbReference type="NCBI Taxonomy" id="1817495"/>
    <lineage>
        <taxon>Bacteria</taxon>
        <taxon>Bacillati</taxon>
        <taxon>Actinomycetota</taxon>
        <taxon>Actinomycetes</taxon>
        <taxon>Micrococcales</taxon>
        <taxon>Microbacteriaceae</taxon>
        <taxon>Agromyces</taxon>
    </lineage>
</organism>
<dbReference type="GO" id="GO:0005886">
    <property type="term" value="C:plasma membrane"/>
    <property type="evidence" value="ECO:0007669"/>
    <property type="project" value="TreeGrafter"/>
</dbReference>